<gene>
    <name evidence="2" type="ORF">N2K95_03095</name>
</gene>
<sequence>MSEQSANEEKDSNRTHPQEPSEGDTTEKANEQREHTQEPAEGGEDQA</sequence>
<evidence type="ECO:0000256" key="1">
    <source>
        <dbReference type="SAM" id="MobiDB-lite"/>
    </source>
</evidence>
<name>A0ABY5YS86_9MICC</name>
<evidence type="ECO:0000313" key="3">
    <source>
        <dbReference type="Proteomes" id="UP001059859"/>
    </source>
</evidence>
<keyword evidence="3" id="KW-1185">Reference proteome</keyword>
<accession>A0ABY5YS86</accession>
<organism evidence="2 3">
    <name type="scientific">Arthrobacter zhaoxinii</name>
    <dbReference type="NCBI Taxonomy" id="2964616"/>
    <lineage>
        <taxon>Bacteria</taxon>
        <taxon>Bacillati</taxon>
        <taxon>Actinomycetota</taxon>
        <taxon>Actinomycetes</taxon>
        <taxon>Micrococcales</taxon>
        <taxon>Micrococcaceae</taxon>
        <taxon>Arthrobacter</taxon>
    </lineage>
</organism>
<protein>
    <recommendedName>
        <fullName evidence="4">Nucleotide exchange factor GrpE</fullName>
    </recommendedName>
</protein>
<feature type="region of interest" description="Disordered" evidence="1">
    <location>
        <begin position="1"/>
        <end position="47"/>
    </location>
</feature>
<dbReference type="Proteomes" id="UP001059859">
    <property type="component" value="Chromosome"/>
</dbReference>
<dbReference type="EMBL" id="CP104275">
    <property type="protein sequence ID" value="UWX97685.1"/>
    <property type="molecule type" value="Genomic_DNA"/>
</dbReference>
<reference evidence="2" key="1">
    <citation type="submission" date="2022-09" db="EMBL/GenBank/DDBJ databases">
        <title>Novel species in genus Arthrobacter.</title>
        <authorList>
            <person name="Liu Y."/>
        </authorList>
    </citation>
    <scope>NUCLEOTIDE SEQUENCE</scope>
    <source>
        <strain evidence="2">Zg-Y815</strain>
    </source>
</reference>
<proteinExistence type="predicted"/>
<dbReference type="RefSeq" id="WP_255792992.1">
    <property type="nucleotide sequence ID" value="NZ_CP104275.1"/>
</dbReference>
<evidence type="ECO:0000313" key="2">
    <source>
        <dbReference type="EMBL" id="UWX97685.1"/>
    </source>
</evidence>
<evidence type="ECO:0008006" key="4">
    <source>
        <dbReference type="Google" id="ProtNLM"/>
    </source>
</evidence>
<feature type="compositionally biased region" description="Basic and acidic residues" evidence="1">
    <location>
        <begin position="7"/>
        <end position="38"/>
    </location>
</feature>